<proteinExistence type="predicted"/>
<evidence type="ECO:0000313" key="2">
    <source>
        <dbReference type="EMBL" id="BAN23353.1"/>
    </source>
</evidence>
<dbReference type="AlphaFoldDB" id="R4WH24"/>
<dbReference type="Gene3D" id="3.90.180.10">
    <property type="entry name" value="Medium-chain alcohol dehydrogenases, catalytic domain"/>
    <property type="match status" value="1"/>
</dbReference>
<reference evidence="2 3" key="1">
    <citation type="journal article" date="2013" name="Genome Announc.">
        <title>Complete Genome Sequence of Burkholderia sp. Strain RPE64, Bacterial Symbiont of the Bean Bug Riptortus pedestris.</title>
        <authorList>
            <person name="Shibata T.F."/>
            <person name="Maeda T."/>
            <person name="Nikoh N."/>
            <person name="Yamaguchi K."/>
            <person name="Oshima K."/>
            <person name="Hattori M."/>
            <person name="Nishiyama T."/>
            <person name="Hasebe M."/>
            <person name="Fukatsu T."/>
            <person name="Kikuchi Y."/>
            <person name="Shigenobu S."/>
        </authorList>
    </citation>
    <scope>NUCLEOTIDE SEQUENCE [LARGE SCALE GENOMIC DNA]</scope>
</reference>
<reference evidence="2 3" key="2">
    <citation type="journal article" date="2018" name="Int. J. Syst. Evol. Microbiol.">
        <title>Burkholderia insecticola sp. nov., a gut symbiotic bacterium of the bean bug Riptortus pedestris.</title>
        <authorList>
            <person name="Takeshita K."/>
            <person name="Tamaki H."/>
            <person name="Ohbayashi T."/>
            <person name="Meng X.-Y."/>
            <person name="Sone T."/>
            <person name="Mitani Y."/>
            <person name="Peeters C."/>
            <person name="Kikuchi Y."/>
            <person name="Vandamme P."/>
        </authorList>
    </citation>
    <scope>NUCLEOTIDE SEQUENCE [LARGE SCALE GENOMIC DNA]</scope>
    <source>
        <strain evidence="2">RPE64</strain>
    </source>
</reference>
<dbReference type="InterPro" id="IPR013154">
    <property type="entry name" value="ADH-like_N"/>
</dbReference>
<dbReference type="InterPro" id="IPR011032">
    <property type="entry name" value="GroES-like_sf"/>
</dbReference>
<dbReference type="EMBL" id="AP013058">
    <property type="protein sequence ID" value="BAN23353.1"/>
    <property type="molecule type" value="Genomic_DNA"/>
</dbReference>
<protein>
    <submittedName>
        <fullName evidence="2">Alcohol dehydrogenase zinc-binding domain protein</fullName>
    </submittedName>
</protein>
<dbReference type="Proteomes" id="UP000013966">
    <property type="component" value="Chromosome 1"/>
</dbReference>
<dbReference type="PANTHER" id="PTHR43677">
    <property type="entry name" value="SHORT-CHAIN DEHYDROGENASE/REDUCTASE"/>
    <property type="match status" value="1"/>
</dbReference>
<name>R4WH24_9BURK</name>
<dbReference type="SUPFAM" id="SSF51735">
    <property type="entry name" value="NAD(P)-binding Rossmann-fold domains"/>
    <property type="match status" value="1"/>
</dbReference>
<dbReference type="CDD" id="cd08241">
    <property type="entry name" value="QOR1"/>
    <property type="match status" value="1"/>
</dbReference>
<dbReference type="InterPro" id="IPR036291">
    <property type="entry name" value="NAD(P)-bd_dom_sf"/>
</dbReference>
<dbReference type="STRING" id="758793.BRPE64_ACDS15990"/>
<evidence type="ECO:0000313" key="3">
    <source>
        <dbReference type="Proteomes" id="UP000013966"/>
    </source>
</evidence>
<sequence>MKKTGDDMRAVRCNEHGLPHTLAIETLPDLHPEAGELIIDVKAASVNFPDVLIIQNKYQFKPPLPFTPGAEFAGIVREVGAGVAGFAPGMRVAAYTAHGAFAQQARAKAADCIALPDDVDLAEAAAFTLAYGTSYHALVDRGALQAGDTLLVLGAAGGVGLAAIQIAKLVGARVIAAASSAEKLAFCREHGADDVIDYAREDLRERVKALTGGDGPDVIFDPVGGAYAEPAFRSIGWRGRYLVVGFANGEIPKLPLNLALLKGASIVGVFWGGHMQREHALADQEFATMVEWIKAGKLQPVVTKRYALEETPQALDDMMNRRVTGKIVIEM</sequence>
<dbReference type="GO" id="GO:0008270">
    <property type="term" value="F:zinc ion binding"/>
    <property type="evidence" value="ECO:0007669"/>
    <property type="project" value="InterPro"/>
</dbReference>
<feature type="domain" description="Enoyl reductase (ER)" evidence="1">
    <location>
        <begin position="17"/>
        <end position="329"/>
    </location>
</feature>
<organism evidence="2 3">
    <name type="scientific">Caballeronia insecticola</name>
    <dbReference type="NCBI Taxonomy" id="758793"/>
    <lineage>
        <taxon>Bacteria</taxon>
        <taxon>Pseudomonadati</taxon>
        <taxon>Pseudomonadota</taxon>
        <taxon>Betaproteobacteria</taxon>
        <taxon>Burkholderiales</taxon>
        <taxon>Burkholderiaceae</taxon>
        <taxon>Caballeronia</taxon>
    </lineage>
</organism>
<dbReference type="PANTHER" id="PTHR43677:SF4">
    <property type="entry name" value="QUINONE OXIDOREDUCTASE-LIKE PROTEIN 2"/>
    <property type="match status" value="1"/>
</dbReference>
<accession>R4WH24</accession>
<dbReference type="Pfam" id="PF00107">
    <property type="entry name" value="ADH_zinc_N"/>
    <property type="match status" value="1"/>
</dbReference>
<dbReference type="SUPFAM" id="SSF50129">
    <property type="entry name" value="GroES-like"/>
    <property type="match status" value="1"/>
</dbReference>
<dbReference type="InterPro" id="IPR002364">
    <property type="entry name" value="Quin_OxRdtase/zeta-crystal_CS"/>
</dbReference>
<dbReference type="PATRIC" id="fig|758793.3.peg.1603"/>
<dbReference type="Pfam" id="PF08240">
    <property type="entry name" value="ADH_N"/>
    <property type="match status" value="1"/>
</dbReference>
<keyword evidence="3" id="KW-1185">Reference proteome</keyword>
<dbReference type="InterPro" id="IPR051397">
    <property type="entry name" value="Zn-ADH-like_protein"/>
</dbReference>
<gene>
    <name evidence="2" type="ORF">BRPE64_ACDS15990</name>
</gene>
<dbReference type="SMART" id="SM00829">
    <property type="entry name" value="PKS_ER"/>
    <property type="match status" value="1"/>
</dbReference>
<dbReference type="HOGENOM" id="CLU_026673_3_1_4"/>
<evidence type="ECO:0000259" key="1">
    <source>
        <dbReference type="SMART" id="SM00829"/>
    </source>
</evidence>
<dbReference type="KEGG" id="buo:BRPE64_ACDS15990"/>
<dbReference type="GO" id="GO:0016491">
    <property type="term" value="F:oxidoreductase activity"/>
    <property type="evidence" value="ECO:0007669"/>
    <property type="project" value="InterPro"/>
</dbReference>
<dbReference type="InterPro" id="IPR020843">
    <property type="entry name" value="ER"/>
</dbReference>
<dbReference type="Gene3D" id="3.40.50.720">
    <property type="entry name" value="NAD(P)-binding Rossmann-like Domain"/>
    <property type="match status" value="1"/>
</dbReference>
<dbReference type="InterPro" id="IPR013149">
    <property type="entry name" value="ADH-like_C"/>
</dbReference>
<dbReference type="PROSITE" id="PS01162">
    <property type="entry name" value="QOR_ZETA_CRYSTAL"/>
    <property type="match status" value="1"/>
</dbReference>